<protein>
    <submittedName>
        <fullName evidence="1">Uncharacterized protein</fullName>
    </submittedName>
</protein>
<dbReference type="EMBL" id="JWIT01000020">
    <property type="protein sequence ID" value="KJF71193.1"/>
    <property type="molecule type" value="Genomic_DNA"/>
</dbReference>
<comment type="caution">
    <text evidence="1">The sequence shown here is derived from an EMBL/GenBank/DDBJ whole genome shotgun (WGS) entry which is preliminary data.</text>
</comment>
<accession>A0ABR5D2A3</accession>
<keyword evidence="2" id="KW-1185">Reference proteome</keyword>
<name>A0ABR5D2A3_9HYPH</name>
<dbReference type="Proteomes" id="UP000032564">
    <property type="component" value="Unassembled WGS sequence"/>
</dbReference>
<gene>
    <name evidence="1" type="ORF">RP75_22405</name>
</gene>
<proteinExistence type="predicted"/>
<organism evidence="1 2">
    <name type="scientific">Agrobacterium arsenijevicii</name>
    <dbReference type="NCBI Taxonomy" id="1585697"/>
    <lineage>
        <taxon>Bacteria</taxon>
        <taxon>Pseudomonadati</taxon>
        <taxon>Pseudomonadota</taxon>
        <taxon>Alphaproteobacteria</taxon>
        <taxon>Hyphomicrobiales</taxon>
        <taxon>Rhizobiaceae</taxon>
        <taxon>Rhizobium/Agrobacterium group</taxon>
        <taxon>Agrobacterium</taxon>
    </lineage>
</organism>
<dbReference type="RefSeq" id="WP_045022752.1">
    <property type="nucleotide sequence ID" value="NZ_CP166105.1"/>
</dbReference>
<evidence type="ECO:0000313" key="2">
    <source>
        <dbReference type="Proteomes" id="UP000032564"/>
    </source>
</evidence>
<reference evidence="1 2" key="1">
    <citation type="submission" date="2014-12" db="EMBL/GenBank/DDBJ databases">
        <authorList>
            <person name="Kuzmanovic N."/>
            <person name="Pulawska J."/>
            <person name="Obradovic A."/>
        </authorList>
    </citation>
    <scope>NUCLEOTIDE SEQUENCE [LARGE SCALE GENOMIC DNA]</scope>
    <source>
        <strain evidence="1 2">KFB 330</strain>
    </source>
</reference>
<evidence type="ECO:0000313" key="1">
    <source>
        <dbReference type="EMBL" id="KJF71193.1"/>
    </source>
</evidence>
<sequence>MSTIIIEKYVDGNRVEVLQLPAAPLRFLARLLPVKIRSGLLRRGLDIDTLLNGSTPSSSPQWMEIEEKKVAKRIRIFRRD</sequence>